<feature type="non-terminal residue" evidence="1">
    <location>
        <position position="71"/>
    </location>
</feature>
<gene>
    <name evidence="1" type="primary">ORF1611</name>
</gene>
<dbReference type="EMBL" id="HACG01000691">
    <property type="protein sequence ID" value="CEK47556.1"/>
    <property type="molecule type" value="Transcribed_RNA"/>
</dbReference>
<sequence length="71" mass="8224">MEPTKNVIKEVLRAAHQFHNNSAQLAYLLRQLETLQTVSSRSAYIRQLQSSDQVELVECLTFLVDVVREKH</sequence>
<name>A0A0B6XVK7_9EUPU</name>
<protein>
    <submittedName>
        <fullName evidence="1">Uncharacterized protein</fullName>
    </submittedName>
</protein>
<organism evidence="1">
    <name type="scientific">Arion vulgaris</name>
    <dbReference type="NCBI Taxonomy" id="1028688"/>
    <lineage>
        <taxon>Eukaryota</taxon>
        <taxon>Metazoa</taxon>
        <taxon>Spiralia</taxon>
        <taxon>Lophotrochozoa</taxon>
        <taxon>Mollusca</taxon>
        <taxon>Gastropoda</taxon>
        <taxon>Heterobranchia</taxon>
        <taxon>Euthyneura</taxon>
        <taxon>Panpulmonata</taxon>
        <taxon>Eupulmonata</taxon>
        <taxon>Stylommatophora</taxon>
        <taxon>Helicina</taxon>
        <taxon>Arionoidea</taxon>
        <taxon>Arionidae</taxon>
        <taxon>Arion</taxon>
    </lineage>
</organism>
<proteinExistence type="predicted"/>
<evidence type="ECO:0000313" key="1">
    <source>
        <dbReference type="EMBL" id="CEK47556.1"/>
    </source>
</evidence>
<dbReference type="AlphaFoldDB" id="A0A0B6XVK7"/>
<accession>A0A0B6XVK7</accession>
<reference evidence="1" key="1">
    <citation type="submission" date="2014-12" db="EMBL/GenBank/DDBJ databases">
        <title>Insight into the proteome of Arion vulgaris.</title>
        <authorList>
            <person name="Aradska J."/>
            <person name="Bulat T."/>
            <person name="Smidak R."/>
            <person name="Sarate P."/>
            <person name="Gangsoo J."/>
            <person name="Sialana F."/>
            <person name="Bilban M."/>
            <person name="Lubec G."/>
        </authorList>
    </citation>
    <scope>NUCLEOTIDE SEQUENCE</scope>
    <source>
        <tissue evidence="1">Skin</tissue>
    </source>
</reference>